<proteinExistence type="predicted"/>
<name>R7Z4N9_CONA1</name>
<dbReference type="PANTHER" id="PTHR37543:SF1">
    <property type="entry name" value="CCCH ZINC FINGER DNA BINDING PROTEIN (AFU_ORTHOLOGUE AFUA_5G12760)"/>
    <property type="match status" value="1"/>
</dbReference>
<evidence type="ECO:0000313" key="4">
    <source>
        <dbReference type="Proteomes" id="UP000016924"/>
    </source>
</evidence>
<accession>R7Z4N9</accession>
<dbReference type="AlphaFoldDB" id="R7Z4N9"/>
<evidence type="ECO:0000256" key="1">
    <source>
        <dbReference type="SAM" id="Coils"/>
    </source>
</evidence>
<evidence type="ECO:0000259" key="2">
    <source>
        <dbReference type="Pfam" id="PF25540"/>
    </source>
</evidence>
<protein>
    <recommendedName>
        <fullName evidence="2">DUF7923 domain-containing protein</fullName>
    </recommendedName>
</protein>
<dbReference type="PANTHER" id="PTHR37543">
    <property type="entry name" value="CCCH ZINC FINGER DNA BINDING PROTEIN (AFU_ORTHOLOGUE AFUA_5G12760)"/>
    <property type="match status" value="1"/>
</dbReference>
<dbReference type="HOGENOM" id="CLU_031811_0_1_1"/>
<feature type="domain" description="DUF7923" evidence="2">
    <location>
        <begin position="110"/>
        <end position="294"/>
    </location>
</feature>
<dbReference type="EMBL" id="JH767607">
    <property type="protein sequence ID" value="EON69117.1"/>
    <property type="molecule type" value="Genomic_DNA"/>
</dbReference>
<reference evidence="4" key="1">
    <citation type="submission" date="2012-06" db="EMBL/GenBank/DDBJ databases">
        <title>The genome sequence of Coniosporium apollinis CBS 100218.</title>
        <authorList>
            <consortium name="The Broad Institute Genome Sequencing Platform"/>
            <person name="Cuomo C."/>
            <person name="Gorbushina A."/>
            <person name="Noack S."/>
            <person name="Walker B."/>
            <person name="Young S.K."/>
            <person name="Zeng Q."/>
            <person name="Gargeya S."/>
            <person name="Fitzgerald M."/>
            <person name="Haas B."/>
            <person name="Abouelleil A."/>
            <person name="Alvarado L."/>
            <person name="Arachchi H.M."/>
            <person name="Berlin A.M."/>
            <person name="Chapman S.B."/>
            <person name="Goldberg J."/>
            <person name="Griggs A."/>
            <person name="Gujja S."/>
            <person name="Hansen M."/>
            <person name="Howarth C."/>
            <person name="Imamovic A."/>
            <person name="Larimer J."/>
            <person name="McCowan C."/>
            <person name="Montmayeur A."/>
            <person name="Murphy C."/>
            <person name="Neiman D."/>
            <person name="Pearson M."/>
            <person name="Priest M."/>
            <person name="Roberts A."/>
            <person name="Saif S."/>
            <person name="Shea T."/>
            <person name="Sisk P."/>
            <person name="Sykes S."/>
            <person name="Wortman J."/>
            <person name="Nusbaum C."/>
            <person name="Birren B."/>
        </authorList>
    </citation>
    <scope>NUCLEOTIDE SEQUENCE [LARGE SCALE GENOMIC DNA]</scope>
    <source>
        <strain evidence="4">CBS 100218</strain>
    </source>
</reference>
<evidence type="ECO:0000313" key="3">
    <source>
        <dbReference type="EMBL" id="EON69117.1"/>
    </source>
</evidence>
<dbReference type="OMA" id="LNEWHEA"/>
<dbReference type="eggNOG" id="ENOG502S3N6">
    <property type="taxonomic scope" value="Eukaryota"/>
</dbReference>
<feature type="coiled-coil region" evidence="1">
    <location>
        <begin position="64"/>
        <end position="108"/>
    </location>
</feature>
<dbReference type="RefSeq" id="XP_007784434.1">
    <property type="nucleotide sequence ID" value="XM_007786244.1"/>
</dbReference>
<keyword evidence="4" id="KW-1185">Reference proteome</keyword>
<dbReference type="Pfam" id="PF25540">
    <property type="entry name" value="DUF7923"/>
    <property type="match status" value="1"/>
</dbReference>
<dbReference type="GeneID" id="19905614"/>
<dbReference type="Proteomes" id="UP000016924">
    <property type="component" value="Unassembled WGS sequence"/>
</dbReference>
<organism evidence="3 4">
    <name type="scientific">Coniosporium apollinis (strain CBS 100218)</name>
    <name type="common">Rock-inhabiting black yeast</name>
    <dbReference type="NCBI Taxonomy" id="1168221"/>
    <lineage>
        <taxon>Eukaryota</taxon>
        <taxon>Fungi</taxon>
        <taxon>Dikarya</taxon>
        <taxon>Ascomycota</taxon>
        <taxon>Pezizomycotina</taxon>
        <taxon>Dothideomycetes</taxon>
        <taxon>Dothideomycetes incertae sedis</taxon>
        <taxon>Coniosporium</taxon>
    </lineage>
</organism>
<keyword evidence="1" id="KW-0175">Coiled coil</keyword>
<gene>
    <name evidence="3" type="ORF">W97_08303</name>
</gene>
<dbReference type="OrthoDB" id="2270193at2759"/>
<dbReference type="STRING" id="1168221.R7Z4N9"/>
<sequence length="415" mass="46232">MGNANSHVQDGAPVTAKSECQCENSVPLQTAATKTVEDTRCYKCRLNEWHEAELRKKALVEEMIQEFEGTKHELRKALSAIRAQRDAHQRLQQKLQELERLGEQSKVSLDRKPYVVVLLDADADGYVFKDSFLGHGQSGGEKAADELLVSVRRHLQHNFGGLIDADIVVRAYANVEGLAHALIRDGKMKSVAEFRAFVAGFTCRQPFFDFVDVGSGKERADHKIRDNLEFYIGNWQCKHILLGCCHDAGYAPFLGRFAGDSLTSERISLLEADVCPPSIRDLGFRHTDRFSNVFAITSDVGKGATSASPPARYKNKKVQAQRLGPILLDEAGKRYDRPLDVRWKLVGDLKSANLCNWLYLRGECSGCPRNHARAALSDEEFDALCFVARQGRCYKDQKGGCPDPKCIYGHGQSVG</sequence>
<dbReference type="InterPro" id="IPR057683">
    <property type="entry name" value="DUF7923"/>
</dbReference>